<evidence type="ECO:0000313" key="2">
    <source>
        <dbReference type="EMBL" id="KKN11911.1"/>
    </source>
</evidence>
<name>A0A0F9QFC0_9ZZZZ</name>
<accession>A0A0F9QFC0</accession>
<gene>
    <name evidence="2" type="ORF">LCGC14_1021760</name>
</gene>
<reference evidence="2" key="1">
    <citation type="journal article" date="2015" name="Nature">
        <title>Complex archaea that bridge the gap between prokaryotes and eukaryotes.</title>
        <authorList>
            <person name="Spang A."/>
            <person name="Saw J.H."/>
            <person name="Jorgensen S.L."/>
            <person name="Zaremba-Niedzwiedzka K."/>
            <person name="Martijn J."/>
            <person name="Lind A.E."/>
            <person name="van Eijk R."/>
            <person name="Schleper C."/>
            <person name="Guy L."/>
            <person name="Ettema T.J."/>
        </authorList>
    </citation>
    <scope>NUCLEOTIDE SEQUENCE</scope>
</reference>
<dbReference type="InterPro" id="IPR027381">
    <property type="entry name" value="LytR/CpsA/Psr_C"/>
</dbReference>
<protein>
    <recommendedName>
        <fullName evidence="1">LytR/CpsA/Psr regulator C-terminal domain-containing protein</fullName>
    </recommendedName>
</protein>
<evidence type="ECO:0000259" key="1">
    <source>
        <dbReference type="Pfam" id="PF13399"/>
    </source>
</evidence>
<dbReference type="Gene3D" id="3.30.420.590">
    <property type="match status" value="1"/>
</dbReference>
<dbReference type="AlphaFoldDB" id="A0A0F9QFC0"/>
<dbReference type="EMBL" id="LAZR01004088">
    <property type="protein sequence ID" value="KKN11911.1"/>
    <property type="molecule type" value="Genomic_DNA"/>
</dbReference>
<dbReference type="PANTHER" id="PTHR33392">
    <property type="entry name" value="POLYISOPRENYL-TEICHOIC ACID--PEPTIDOGLYCAN TEICHOIC ACID TRANSFERASE TAGU"/>
    <property type="match status" value="1"/>
</dbReference>
<comment type="caution">
    <text evidence="2">The sequence shown here is derived from an EMBL/GenBank/DDBJ whole genome shotgun (WGS) entry which is preliminary data.</text>
</comment>
<dbReference type="Pfam" id="PF13399">
    <property type="entry name" value="LytR_C"/>
    <property type="match status" value="1"/>
</dbReference>
<sequence>MTDKIRLDDNSRYVKRLHSRVMRKRRVQIALLALVIAAGLAWVSITTFNALKNFKLPVIAPAKQTVQKKKLKPKTTIAVIGVEQREYEQYVSGVTAIVYDPNKKKINGLAFDKDIRMQIPGYGLDAVEKLLFAGADSAVSAITNVIGIKIDKYVMIDIDDYSTKKTATKKIFDSIIETNLSVKEQDDLESKFKKTDVANINILEAPSRLIAVGKEPYKQAKKNEVKRLVRVLWDLPKPLNRPRVIVLNGVGASGLAGKVAMKIIDSKYEVIDIKNAKSFNYKNTIIIVYAQKFQDEAMSIQKALGYGKIMLDPDKQGLTDVTVIIGKDNKEK</sequence>
<dbReference type="InterPro" id="IPR050922">
    <property type="entry name" value="LytR/CpsA/Psr_CW_biosynth"/>
</dbReference>
<organism evidence="2">
    <name type="scientific">marine sediment metagenome</name>
    <dbReference type="NCBI Taxonomy" id="412755"/>
    <lineage>
        <taxon>unclassified sequences</taxon>
        <taxon>metagenomes</taxon>
        <taxon>ecological metagenomes</taxon>
    </lineage>
</organism>
<proteinExistence type="predicted"/>
<dbReference type="Gene3D" id="3.30.70.2390">
    <property type="match status" value="1"/>
</dbReference>
<dbReference type="PANTHER" id="PTHR33392:SF6">
    <property type="entry name" value="POLYISOPRENYL-TEICHOIC ACID--PEPTIDOGLYCAN TEICHOIC ACID TRANSFERASE TAGU"/>
    <property type="match status" value="1"/>
</dbReference>
<feature type="domain" description="LytR/CpsA/Psr regulator C-terminal" evidence="1">
    <location>
        <begin position="243"/>
        <end position="328"/>
    </location>
</feature>